<accession>A6P1X1</accession>
<evidence type="ECO:0000313" key="2">
    <source>
        <dbReference type="Proteomes" id="UP000003639"/>
    </source>
</evidence>
<comment type="caution">
    <text evidence="1">The sequence shown here is derived from an EMBL/GenBank/DDBJ whole genome shotgun (WGS) entry which is preliminary data.</text>
</comment>
<evidence type="ECO:0000313" key="1">
    <source>
        <dbReference type="EMBL" id="EDM97641.1"/>
    </source>
</evidence>
<dbReference type="STRING" id="411467.BACCAP_04500"/>
<organism evidence="1 2">
    <name type="scientific">Pseudoflavonifractor capillosus ATCC 29799</name>
    <dbReference type="NCBI Taxonomy" id="411467"/>
    <lineage>
        <taxon>Bacteria</taxon>
        <taxon>Bacillati</taxon>
        <taxon>Bacillota</taxon>
        <taxon>Clostridia</taxon>
        <taxon>Eubacteriales</taxon>
        <taxon>Oscillospiraceae</taxon>
        <taxon>Pseudoflavonifractor</taxon>
    </lineage>
</organism>
<protein>
    <submittedName>
        <fullName evidence="1">Uncharacterized protein</fullName>
    </submittedName>
</protein>
<reference evidence="1 2" key="1">
    <citation type="submission" date="2007-04" db="EMBL/GenBank/DDBJ databases">
        <authorList>
            <person name="Fulton L."/>
            <person name="Clifton S."/>
            <person name="Fulton B."/>
            <person name="Xu J."/>
            <person name="Minx P."/>
            <person name="Pepin K.H."/>
            <person name="Johnson M."/>
            <person name="Thiruvilangam P."/>
            <person name="Bhonagiri V."/>
            <person name="Nash W.E."/>
            <person name="Mardis E.R."/>
            <person name="Wilson R.K."/>
        </authorList>
    </citation>
    <scope>NUCLEOTIDE SEQUENCE [LARGE SCALE GENOMIC DNA]</scope>
    <source>
        <strain evidence="1 2">ATCC 29799</strain>
    </source>
</reference>
<dbReference type="EMBL" id="AAXG02000049">
    <property type="protein sequence ID" value="EDM97641.1"/>
    <property type="molecule type" value="Genomic_DNA"/>
</dbReference>
<gene>
    <name evidence="1" type="ORF">BACCAP_04500</name>
</gene>
<sequence length="61" mass="7041">MTHINAGYYKIGTAFLFSGENNFIARFSKVSNKASSPTIYNKQEQLYLTYENCADCRFMLE</sequence>
<name>A6P1X1_9FIRM</name>
<dbReference type="AlphaFoldDB" id="A6P1X1"/>
<reference evidence="1 2" key="2">
    <citation type="submission" date="2007-06" db="EMBL/GenBank/DDBJ databases">
        <title>Draft genome sequence of Pseudoflavonifractor capillosus ATCC 29799.</title>
        <authorList>
            <person name="Sudarsanam P."/>
            <person name="Ley R."/>
            <person name="Guruge J."/>
            <person name="Turnbaugh P.J."/>
            <person name="Mahowald M."/>
            <person name="Liep D."/>
            <person name="Gordon J."/>
        </authorList>
    </citation>
    <scope>NUCLEOTIDE SEQUENCE [LARGE SCALE GENOMIC DNA]</scope>
    <source>
        <strain evidence="1 2">ATCC 29799</strain>
    </source>
</reference>
<dbReference type="Proteomes" id="UP000003639">
    <property type="component" value="Unassembled WGS sequence"/>
</dbReference>
<keyword evidence="2" id="KW-1185">Reference proteome</keyword>
<proteinExistence type="predicted"/>